<evidence type="ECO:0000313" key="1">
    <source>
        <dbReference type="EMBL" id="BAT85974.1"/>
    </source>
</evidence>
<proteinExistence type="predicted"/>
<protein>
    <submittedName>
        <fullName evidence="1">Uncharacterized protein</fullName>
    </submittedName>
</protein>
<accession>A0A0S3RZH5</accession>
<name>A0A0S3RZH5_PHAAN</name>
<dbReference type="AlphaFoldDB" id="A0A0S3RZH5"/>
<organism evidence="1 2">
    <name type="scientific">Vigna angularis var. angularis</name>
    <dbReference type="NCBI Taxonomy" id="157739"/>
    <lineage>
        <taxon>Eukaryota</taxon>
        <taxon>Viridiplantae</taxon>
        <taxon>Streptophyta</taxon>
        <taxon>Embryophyta</taxon>
        <taxon>Tracheophyta</taxon>
        <taxon>Spermatophyta</taxon>
        <taxon>Magnoliopsida</taxon>
        <taxon>eudicotyledons</taxon>
        <taxon>Gunneridae</taxon>
        <taxon>Pentapetalae</taxon>
        <taxon>rosids</taxon>
        <taxon>fabids</taxon>
        <taxon>Fabales</taxon>
        <taxon>Fabaceae</taxon>
        <taxon>Papilionoideae</taxon>
        <taxon>50 kb inversion clade</taxon>
        <taxon>NPAAA clade</taxon>
        <taxon>indigoferoid/millettioid clade</taxon>
        <taxon>Phaseoleae</taxon>
        <taxon>Vigna</taxon>
    </lineage>
</organism>
<evidence type="ECO:0000313" key="2">
    <source>
        <dbReference type="Proteomes" id="UP000291084"/>
    </source>
</evidence>
<dbReference type="EMBL" id="AP015037">
    <property type="protein sequence ID" value="BAT85974.1"/>
    <property type="molecule type" value="Genomic_DNA"/>
</dbReference>
<reference evidence="1 2" key="1">
    <citation type="journal article" date="2015" name="Sci. Rep.">
        <title>The power of single molecule real-time sequencing technology in the de novo assembly of a eukaryotic genome.</title>
        <authorList>
            <person name="Sakai H."/>
            <person name="Naito K."/>
            <person name="Ogiso-Tanaka E."/>
            <person name="Takahashi Y."/>
            <person name="Iseki K."/>
            <person name="Muto C."/>
            <person name="Satou K."/>
            <person name="Teruya K."/>
            <person name="Shiroma A."/>
            <person name="Shimoji M."/>
            <person name="Hirano T."/>
            <person name="Itoh T."/>
            <person name="Kaga A."/>
            <person name="Tomooka N."/>
        </authorList>
    </citation>
    <scope>NUCLEOTIDE SEQUENCE [LARGE SCALE GENOMIC DNA]</scope>
    <source>
        <strain evidence="2">cv. Shumari</strain>
    </source>
</reference>
<dbReference type="Proteomes" id="UP000291084">
    <property type="component" value="Chromosome 4"/>
</dbReference>
<keyword evidence="2" id="KW-1185">Reference proteome</keyword>
<dbReference type="Gene3D" id="3.40.50.2000">
    <property type="entry name" value="Glycogen Phosphorylase B"/>
    <property type="match status" value="1"/>
</dbReference>
<dbReference type="SUPFAM" id="SSF53756">
    <property type="entry name" value="UDP-Glycosyltransferase/glycogen phosphorylase"/>
    <property type="match status" value="1"/>
</dbReference>
<gene>
    <name evidence="1" type="primary">Vigan.04G358000</name>
    <name evidence="1" type="ORF">VIGAN_04358000</name>
</gene>
<sequence length="138" mass="15983">MKSSIRNEAWNRLKRVREQRKQVFLQRVDASDVDKVDCILEEEVEELAPLRVKDLPLIKTEEPEKYYELLSNFLKETKGSLGVIWNSFEGLETPALTKLSKEFSIPIFPIGPFHKYFSSSSSSSSLILRFADKAIDDW</sequence>